<evidence type="ECO:0000313" key="2">
    <source>
        <dbReference type="EMBL" id="KIJ39659.1"/>
    </source>
</evidence>
<evidence type="ECO:0000313" key="3">
    <source>
        <dbReference type="Proteomes" id="UP000054279"/>
    </source>
</evidence>
<gene>
    <name evidence="2" type="ORF">M422DRAFT_257488</name>
</gene>
<feature type="region of interest" description="Disordered" evidence="1">
    <location>
        <begin position="110"/>
        <end position="137"/>
    </location>
</feature>
<dbReference type="AlphaFoldDB" id="A0A0C9UXN9"/>
<keyword evidence="3" id="KW-1185">Reference proteome</keyword>
<evidence type="ECO:0000256" key="1">
    <source>
        <dbReference type="SAM" id="MobiDB-lite"/>
    </source>
</evidence>
<dbReference type="HOGENOM" id="CLU_1143159_0_0_1"/>
<accession>A0A0C9UXN9</accession>
<organism evidence="2 3">
    <name type="scientific">Sphaerobolus stellatus (strain SS14)</name>
    <dbReference type="NCBI Taxonomy" id="990650"/>
    <lineage>
        <taxon>Eukaryota</taxon>
        <taxon>Fungi</taxon>
        <taxon>Dikarya</taxon>
        <taxon>Basidiomycota</taxon>
        <taxon>Agaricomycotina</taxon>
        <taxon>Agaricomycetes</taxon>
        <taxon>Phallomycetidae</taxon>
        <taxon>Geastrales</taxon>
        <taxon>Sphaerobolaceae</taxon>
        <taxon>Sphaerobolus</taxon>
    </lineage>
</organism>
<dbReference type="Proteomes" id="UP000054279">
    <property type="component" value="Unassembled WGS sequence"/>
</dbReference>
<feature type="compositionally biased region" description="Polar residues" evidence="1">
    <location>
        <begin position="110"/>
        <end position="120"/>
    </location>
</feature>
<protein>
    <submittedName>
        <fullName evidence="2">Uncharacterized protein</fullName>
    </submittedName>
</protein>
<sequence>MKKKATSQAAHAEIDSKGQCQDCGLLYQFLKGMVCGLCKKDSEEDTDDDIKLSVSRAEIAETSNTQTAHNILHDETLEREKSCSTKHLKKLRKSGPKQWITTSIANASGSRTYANPTNAGLTRGHGRRQQESEQGGLPNQNLQQIANFKEIKQLQSDIQKKANSGISHLDTLIALYVTSEAFSLPLIELPTLVHEWLDKLLDKAREEYWKLYDKKHLPGNLHKALLLSLKVEDVRLSIKPYAQPYVAINTKPFLIRNIS</sequence>
<proteinExistence type="predicted"/>
<dbReference type="OrthoDB" id="301415at2759"/>
<dbReference type="EMBL" id="KN837150">
    <property type="protein sequence ID" value="KIJ39659.1"/>
    <property type="molecule type" value="Genomic_DNA"/>
</dbReference>
<reference evidence="2 3" key="1">
    <citation type="submission" date="2014-06" db="EMBL/GenBank/DDBJ databases">
        <title>Evolutionary Origins and Diversification of the Mycorrhizal Mutualists.</title>
        <authorList>
            <consortium name="DOE Joint Genome Institute"/>
            <consortium name="Mycorrhizal Genomics Consortium"/>
            <person name="Kohler A."/>
            <person name="Kuo A."/>
            <person name="Nagy L.G."/>
            <person name="Floudas D."/>
            <person name="Copeland A."/>
            <person name="Barry K.W."/>
            <person name="Cichocki N."/>
            <person name="Veneault-Fourrey C."/>
            <person name="LaButti K."/>
            <person name="Lindquist E.A."/>
            <person name="Lipzen A."/>
            <person name="Lundell T."/>
            <person name="Morin E."/>
            <person name="Murat C."/>
            <person name="Riley R."/>
            <person name="Ohm R."/>
            <person name="Sun H."/>
            <person name="Tunlid A."/>
            <person name="Henrissat B."/>
            <person name="Grigoriev I.V."/>
            <person name="Hibbett D.S."/>
            <person name="Martin F."/>
        </authorList>
    </citation>
    <scope>NUCLEOTIDE SEQUENCE [LARGE SCALE GENOMIC DNA]</scope>
    <source>
        <strain evidence="2 3">SS14</strain>
    </source>
</reference>
<name>A0A0C9UXN9_SPHS4</name>